<comment type="caution">
    <text evidence="3">The sequence shown here is derived from an EMBL/GenBank/DDBJ whole genome shotgun (WGS) entry which is preliminary data.</text>
</comment>
<feature type="domain" description="Rhodanese" evidence="2">
    <location>
        <begin position="275"/>
        <end position="364"/>
    </location>
</feature>
<dbReference type="GO" id="GO:0050313">
    <property type="term" value="F:sulfur dioxygenase activity"/>
    <property type="evidence" value="ECO:0007669"/>
    <property type="project" value="InterPro"/>
</dbReference>
<dbReference type="EMBL" id="LWBP01000185">
    <property type="protein sequence ID" value="OQP59050.1"/>
    <property type="molecule type" value="Genomic_DNA"/>
</dbReference>
<evidence type="ECO:0000259" key="2">
    <source>
        <dbReference type="PROSITE" id="PS50206"/>
    </source>
</evidence>
<reference evidence="4" key="1">
    <citation type="submission" date="2016-04" db="EMBL/GenBank/DDBJ databases">
        <authorList>
            <person name="Chen L."/>
            <person name="Zhuang W."/>
            <person name="Wang G."/>
        </authorList>
    </citation>
    <scope>NUCLEOTIDE SEQUENCE [LARGE SCALE GENOMIC DNA]</scope>
    <source>
        <strain evidence="4">208</strain>
    </source>
</reference>
<dbReference type="AlphaFoldDB" id="A0A1V9FL44"/>
<proteinExistence type="predicted"/>
<feature type="domain" description="Rhodanese" evidence="2">
    <location>
        <begin position="378"/>
        <end position="466"/>
    </location>
</feature>
<organism evidence="3 4">
    <name type="scientific">Niastella populi</name>
    <dbReference type="NCBI Taxonomy" id="550983"/>
    <lineage>
        <taxon>Bacteria</taxon>
        <taxon>Pseudomonadati</taxon>
        <taxon>Bacteroidota</taxon>
        <taxon>Chitinophagia</taxon>
        <taxon>Chitinophagales</taxon>
        <taxon>Chitinophagaceae</taxon>
        <taxon>Niastella</taxon>
    </lineage>
</organism>
<dbReference type="Gene3D" id="3.60.15.10">
    <property type="entry name" value="Ribonuclease Z/Hydroxyacylglutathione hydrolase-like"/>
    <property type="match status" value="1"/>
</dbReference>
<accession>A0A1V9FL44</accession>
<dbReference type="SMART" id="SM00849">
    <property type="entry name" value="Lactamase_B"/>
    <property type="match status" value="1"/>
</dbReference>
<dbReference type="InterPro" id="IPR036866">
    <property type="entry name" value="RibonucZ/Hydroxyglut_hydro"/>
</dbReference>
<dbReference type="PROSITE" id="PS50206">
    <property type="entry name" value="RHODANESE_3"/>
    <property type="match status" value="2"/>
</dbReference>
<dbReference type="InterPro" id="IPR001279">
    <property type="entry name" value="Metallo-B-lactamas"/>
</dbReference>
<dbReference type="PANTHER" id="PTHR43084:SF1">
    <property type="entry name" value="PERSULFIDE DIOXYGENASE ETHE1, MITOCHONDRIAL"/>
    <property type="match status" value="1"/>
</dbReference>
<dbReference type="Pfam" id="PF00753">
    <property type="entry name" value="Lactamase_B"/>
    <property type="match status" value="1"/>
</dbReference>
<dbReference type="InterPro" id="IPR051682">
    <property type="entry name" value="Mito_Persulfide_Diox"/>
</dbReference>
<dbReference type="RefSeq" id="WP_081164734.1">
    <property type="nucleotide sequence ID" value="NZ_LWBP01000185.1"/>
</dbReference>
<dbReference type="InterPro" id="IPR036873">
    <property type="entry name" value="Rhodanese-like_dom_sf"/>
</dbReference>
<dbReference type="InterPro" id="IPR001763">
    <property type="entry name" value="Rhodanese-like_dom"/>
</dbReference>
<dbReference type="SMART" id="SM00450">
    <property type="entry name" value="RHOD"/>
    <property type="match status" value="2"/>
</dbReference>
<keyword evidence="4" id="KW-1185">Reference proteome</keyword>
<dbReference type="InterPro" id="IPR044528">
    <property type="entry name" value="POD-like_MBL-fold"/>
</dbReference>
<dbReference type="GO" id="GO:0070813">
    <property type="term" value="P:hydrogen sulfide metabolic process"/>
    <property type="evidence" value="ECO:0007669"/>
    <property type="project" value="TreeGrafter"/>
</dbReference>
<dbReference type="CDD" id="cd07724">
    <property type="entry name" value="POD-like_MBL-fold"/>
    <property type="match status" value="1"/>
</dbReference>
<dbReference type="OrthoDB" id="9784009at2"/>
<dbReference type="Gene3D" id="3.40.250.10">
    <property type="entry name" value="Rhodanese-like domain"/>
    <property type="match status" value="2"/>
</dbReference>
<evidence type="ECO:0000256" key="1">
    <source>
        <dbReference type="ARBA" id="ARBA00022723"/>
    </source>
</evidence>
<evidence type="ECO:0000313" key="3">
    <source>
        <dbReference type="EMBL" id="OQP59050.1"/>
    </source>
</evidence>
<dbReference type="PANTHER" id="PTHR43084">
    <property type="entry name" value="PERSULFIDE DIOXYGENASE ETHE1"/>
    <property type="match status" value="1"/>
</dbReference>
<evidence type="ECO:0000313" key="4">
    <source>
        <dbReference type="Proteomes" id="UP000192276"/>
    </source>
</evidence>
<sequence>MFFQHVYDNSLAQASYVIGCQKAGVAAVIDAKRDVDTYLDIAKQNGLQITHILETHIHADFLAGSRELAALTGAQMYLSAEGGKGWEYEFPHIGLKDGDVIKLGNLEIKVLHTPGHTPESISFLLIDLPASNQPVMLFTGDFVFVGDIGRPDLLEKAAGIKGTQEAGAHQLYESLKKFEALPDFVQVWPGHGAGSACGKQLGAVPGTTVGYEKARNWAFAYKNNEAGFVNYVLADQPEPPRYFAMMKKLNKVNRPLLTGVPTLKLISNDELQAALNKGIKLIDTRNKTEFAEGFILGSINIQGNNSFGTWAGWFLNYDEPFILLADESQLDDLTRKLMRIGLDYIYGYVPSTAEWVKAGGRLQKANVISLKEFRSLYYNNGIQVVDLRGAAEYNSGHIKGANNVFVGTLPDNLHRIDRDKKVIIHCQGGDRAAIAYSLLVKNGYTNVLNYSAGMNEWVREGNPVESSSKKLTSVAM</sequence>
<dbReference type="SUPFAM" id="SSF52821">
    <property type="entry name" value="Rhodanese/Cell cycle control phosphatase"/>
    <property type="match status" value="2"/>
</dbReference>
<protein>
    <submittedName>
        <fullName evidence="3">Zn-dependent hydrolase</fullName>
    </submittedName>
</protein>
<dbReference type="Pfam" id="PF00581">
    <property type="entry name" value="Rhodanese"/>
    <property type="match status" value="2"/>
</dbReference>
<dbReference type="GO" id="GO:0016787">
    <property type="term" value="F:hydrolase activity"/>
    <property type="evidence" value="ECO:0007669"/>
    <property type="project" value="UniProtKB-KW"/>
</dbReference>
<dbReference type="GO" id="GO:0046872">
    <property type="term" value="F:metal ion binding"/>
    <property type="evidence" value="ECO:0007669"/>
    <property type="project" value="UniProtKB-KW"/>
</dbReference>
<gene>
    <name evidence="3" type="ORF">A4R26_21935</name>
</gene>
<dbReference type="FunFam" id="3.60.15.10:FF:000030">
    <property type="entry name" value="Metallo-beta-lactamase family protein"/>
    <property type="match status" value="1"/>
</dbReference>
<dbReference type="CDD" id="cd00158">
    <property type="entry name" value="RHOD"/>
    <property type="match status" value="1"/>
</dbReference>
<keyword evidence="1" id="KW-0479">Metal-binding</keyword>
<dbReference type="GO" id="GO:0006749">
    <property type="term" value="P:glutathione metabolic process"/>
    <property type="evidence" value="ECO:0007669"/>
    <property type="project" value="InterPro"/>
</dbReference>
<name>A0A1V9FL44_9BACT</name>
<dbReference type="Proteomes" id="UP000192276">
    <property type="component" value="Unassembled WGS sequence"/>
</dbReference>
<dbReference type="STRING" id="550983.A4R26_21935"/>
<keyword evidence="3" id="KW-0378">Hydrolase</keyword>
<dbReference type="SUPFAM" id="SSF56281">
    <property type="entry name" value="Metallo-hydrolase/oxidoreductase"/>
    <property type="match status" value="1"/>
</dbReference>